<dbReference type="InterPro" id="IPR006222">
    <property type="entry name" value="GCVT_N"/>
</dbReference>
<feature type="domain" description="FAD dependent oxidoreductase central" evidence="6">
    <location>
        <begin position="371"/>
        <end position="424"/>
    </location>
</feature>
<dbReference type="InterPro" id="IPR013977">
    <property type="entry name" value="GcvT_C"/>
</dbReference>
<dbReference type="STRING" id="1470563.SAMN05444000_102106"/>
<dbReference type="SUPFAM" id="SSF54373">
    <property type="entry name" value="FAD-linked reductases, C-terminal domain"/>
    <property type="match status" value="1"/>
</dbReference>
<dbReference type="PANTHER" id="PTHR43757">
    <property type="entry name" value="AMINOMETHYLTRANSFERASE"/>
    <property type="match status" value="1"/>
</dbReference>
<accession>A0A1M6CNQ2</accession>
<dbReference type="EMBL" id="FQZQ01000002">
    <property type="protein sequence ID" value="SHI62424.1"/>
    <property type="molecule type" value="Genomic_DNA"/>
</dbReference>
<dbReference type="PANTHER" id="PTHR43757:SF2">
    <property type="entry name" value="AMINOMETHYLTRANSFERASE, MITOCHONDRIAL"/>
    <property type="match status" value="1"/>
</dbReference>
<dbReference type="Pfam" id="PF01571">
    <property type="entry name" value="GCV_T"/>
    <property type="match status" value="1"/>
</dbReference>
<dbReference type="Gene3D" id="3.30.1360.120">
    <property type="entry name" value="Probable tRNA modification gtpase trme, domain 1"/>
    <property type="match status" value="1"/>
</dbReference>
<sequence length="803" mass="87621">MQSHAKVVIVGGGMMGVGLAYHLAEEGWKDVVLIEKGELTSGSTWHAAGQCPSFISNYNMAKIHHYSNTLYPRLEELTGQPAGWHGCGGIRLATTQKEVDWFRHVAGFSANVGFHMEVIGPDRIKELNPWIETEGVLAGAYTNMDGHVDPTSACNAMAAGARQMGTSIIRHTRVTNITVLPSGEFEVQTDKGNITCEHAVNAAGCYAREVGKWVGVETPITNMEHQYLVTEPLEEFKDADFELPVMRDPATAGYYRQEQNAGLVGIYEHYGSREAWAGRGGFPEWDSENELFEGDIDRIAPWLEAALERMPIFANAGIKRIINGAIPHTPDGNPLVGPAPGLRNFWQCCGAAIGIAQGAGTGKYLAQWMVHGDSEINMHSIDPRRFGDYADPDYTRAKSFDDYENMFETPLPGREIHAGRPNRVTPLFEPLKAKGAVYTEVYGWERPKYFAPDGFEETLQYRRNNLFDIVASECKAVRERVGVMDLSSFAKFEVSGAGAEALLDGLTANKLPKKVGGINLTHVLSEGGRIEGEWTITRLADGHFYVLSGAGTERQALDQLAFGAGDDVVIANVTDDYGMLVVAGPKAREVLGPLTESDMTSASFRWLSGQEITIAGIPVRALRVNYVGELGWELHAPMANLATLYDAIWASGATYGIADFGVQAVNSLRMEKAYRGFAAELTNEITLIEADCERFYAPEKGDFTGRAATEKVRQQGIVTKLVYGEVAATDCDIYGGEAVMQGDKVVGVCTSGGYGHATSKSLAFAYVEPKETEGLEIVVLGERRAFTLLDEPAWDPTNARQKV</sequence>
<dbReference type="Gene3D" id="2.40.30.110">
    <property type="entry name" value="Aminomethyltransferase beta-barrel domains"/>
    <property type="match status" value="1"/>
</dbReference>
<reference evidence="8" key="1">
    <citation type="submission" date="2016-11" db="EMBL/GenBank/DDBJ databases">
        <authorList>
            <person name="Varghese N."/>
            <person name="Submissions S."/>
        </authorList>
    </citation>
    <scope>NUCLEOTIDE SEQUENCE [LARGE SCALE GENOMIC DNA]</scope>
    <source>
        <strain evidence="8">DSM 100564</strain>
    </source>
</reference>
<dbReference type="SUPFAM" id="SSF101790">
    <property type="entry name" value="Aminomethyltransferase beta-barrel domain"/>
    <property type="match status" value="1"/>
</dbReference>
<proteinExistence type="inferred from homology"/>
<dbReference type="InterPro" id="IPR036188">
    <property type="entry name" value="FAD/NAD-bd_sf"/>
</dbReference>
<gene>
    <name evidence="7" type="ORF">SAMN05444000_102106</name>
</gene>
<dbReference type="InterPro" id="IPR028896">
    <property type="entry name" value="GcvT/YgfZ/DmdA"/>
</dbReference>
<dbReference type="Pfam" id="PF08669">
    <property type="entry name" value="GCV_T_C"/>
    <property type="match status" value="1"/>
</dbReference>
<evidence type="ECO:0000313" key="7">
    <source>
        <dbReference type="EMBL" id="SHI62424.1"/>
    </source>
</evidence>
<dbReference type="SUPFAM" id="SSF103025">
    <property type="entry name" value="Folate-binding domain"/>
    <property type="match status" value="1"/>
</dbReference>
<evidence type="ECO:0000313" key="8">
    <source>
        <dbReference type="Proteomes" id="UP000183982"/>
    </source>
</evidence>
<dbReference type="Gene3D" id="3.30.9.10">
    <property type="entry name" value="D-Amino Acid Oxidase, subunit A, domain 2"/>
    <property type="match status" value="1"/>
</dbReference>
<evidence type="ECO:0000259" key="4">
    <source>
        <dbReference type="Pfam" id="PF01571"/>
    </source>
</evidence>
<evidence type="ECO:0000259" key="3">
    <source>
        <dbReference type="Pfam" id="PF01266"/>
    </source>
</evidence>
<feature type="domain" description="GCVT N-terminal" evidence="4">
    <location>
        <begin position="429"/>
        <end position="696"/>
    </location>
</feature>
<dbReference type="Gene3D" id="3.30.70.1400">
    <property type="entry name" value="Aminomethyltransferase beta-barrel domains"/>
    <property type="match status" value="1"/>
</dbReference>
<dbReference type="SUPFAM" id="SSF51905">
    <property type="entry name" value="FAD/NAD(P)-binding domain"/>
    <property type="match status" value="1"/>
</dbReference>
<keyword evidence="8" id="KW-1185">Reference proteome</keyword>
<feature type="domain" description="Aminomethyltransferase C-terminal" evidence="5">
    <location>
        <begin position="730"/>
        <end position="795"/>
    </location>
</feature>
<dbReference type="InterPro" id="IPR032503">
    <property type="entry name" value="FAO_M"/>
</dbReference>
<evidence type="ECO:0000256" key="1">
    <source>
        <dbReference type="ARBA" id="ARBA00008609"/>
    </source>
</evidence>
<dbReference type="Gene3D" id="3.50.50.60">
    <property type="entry name" value="FAD/NAD(P)-binding domain"/>
    <property type="match status" value="1"/>
</dbReference>
<dbReference type="Proteomes" id="UP000183982">
    <property type="component" value="Unassembled WGS sequence"/>
</dbReference>
<dbReference type="Pfam" id="PF01266">
    <property type="entry name" value="DAO"/>
    <property type="match status" value="1"/>
</dbReference>
<dbReference type="RefSeq" id="WP_073248901.1">
    <property type="nucleotide sequence ID" value="NZ_FQZQ01000002.1"/>
</dbReference>
<evidence type="ECO:0000259" key="6">
    <source>
        <dbReference type="Pfam" id="PF16350"/>
    </source>
</evidence>
<dbReference type="InterPro" id="IPR029043">
    <property type="entry name" value="GcvT/YgfZ_C"/>
</dbReference>
<dbReference type="Pfam" id="PF16350">
    <property type="entry name" value="FAO_M"/>
    <property type="match status" value="1"/>
</dbReference>
<evidence type="ECO:0000256" key="2">
    <source>
        <dbReference type="ARBA" id="ARBA00023002"/>
    </source>
</evidence>
<keyword evidence="2" id="KW-0560">Oxidoreductase</keyword>
<dbReference type="GO" id="GO:0016491">
    <property type="term" value="F:oxidoreductase activity"/>
    <property type="evidence" value="ECO:0007669"/>
    <property type="project" value="UniProtKB-KW"/>
</dbReference>
<dbReference type="InterPro" id="IPR027266">
    <property type="entry name" value="TrmE/GcvT-like"/>
</dbReference>
<comment type="similarity">
    <text evidence="1">Belongs to the GcvT family.</text>
</comment>
<evidence type="ECO:0000259" key="5">
    <source>
        <dbReference type="Pfam" id="PF08669"/>
    </source>
</evidence>
<name>A0A1M6CNQ2_9RHOB</name>
<protein>
    <submittedName>
        <fullName evidence="7">Dimethylglycine dehydrogenase</fullName>
    </submittedName>
</protein>
<dbReference type="OrthoDB" id="9804379at2"/>
<feature type="domain" description="FAD dependent oxidoreductase" evidence="3">
    <location>
        <begin position="6"/>
        <end position="368"/>
    </location>
</feature>
<dbReference type="AlphaFoldDB" id="A0A1M6CNQ2"/>
<dbReference type="InterPro" id="IPR006076">
    <property type="entry name" value="FAD-dep_OxRdtase"/>
</dbReference>
<organism evidence="7 8">
    <name type="scientific">Shimia gijangensis</name>
    <dbReference type="NCBI Taxonomy" id="1470563"/>
    <lineage>
        <taxon>Bacteria</taxon>
        <taxon>Pseudomonadati</taxon>
        <taxon>Pseudomonadota</taxon>
        <taxon>Alphaproteobacteria</taxon>
        <taxon>Rhodobacterales</taxon>
        <taxon>Roseobacteraceae</taxon>
    </lineage>
</organism>